<protein>
    <recommendedName>
        <fullName evidence="15">Tetratricopeptide repeat protein 28</fullName>
    </recommendedName>
</protein>
<dbReference type="GO" id="GO:0005525">
    <property type="term" value="F:GTP binding"/>
    <property type="evidence" value="ECO:0007669"/>
    <property type="project" value="UniProtKB-KW"/>
</dbReference>
<evidence type="ECO:0000259" key="12">
    <source>
        <dbReference type="SMART" id="SM00865"/>
    </source>
</evidence>
<feature type="repeat" description="TPR" evidence="8">
    <location>
        <begin position="1253"/>
        <end position="1286"/>
    </location>
</feature>
<feature type="compositionally biased region" description="Polar residues" evidence="10">
    <location>
        <begin position="2365"/>
        <end position="2381"/>
    </location>
</feature>
<dbReference type="OrthoDB" id="626167at2759"/>
<dbReference type="SMART" id="SM00864">
    <property type="entry name" value="Tubulin"/>
    <property type="match status" value="1"/>
</dbReference>
<dbReference type="Pfam" id="PF13374">
    <property type="entry name" value="TPR_10"/>
    <property type="match status" value="1"/>
</dbReference>
<evidence type="ECO:0000259" key="11">
    <source>
        <dbReference type="SMART" id="SM00864"/>
    </source>
</evidence>
<dbReference type="InterPro" id="IPR037103">
    <property type="entry name" value="Tubulin/FtsZ-like_C"/>
</dbReference>
<comment type="function">
    <text evidence="6">Tubulin is the major constituent of microtubules, a cylinder consisting of laterally associated linear protofilaments composed of alpha- and beta-tubulin heterodimers. Microtubules grow by the addition of GTP-tubulin dimers to the microtubule end, where a stabilizing cap forms. Below the cap, tubulin dimers are in GDP-bound state, owing to GTPase activity of alpha-tubulin.</text>
</comment>
<dbReference type="GO" id="GO:0005737">
    <property type="term" value="C:cytoplasm"/>
    <property type="evidence" value="ECO:0007669"/>
    <property type="project" value="UniProtKB-ARBA"/>
</dbReference>
<feature type="coiled-coil region" evidence="9">
    <location>
        <begin position="1063"/>
        <end position="1090"/>
    </location>
</feature>
<keyword evidence="3" id="KW-0547">Nucleotide-binding</keyword>
<dbReference type="PROSITE" id="PS00227">
    <property type="entry name" value="TUBULIN"/>
    <property type="match status" value="1"/>
</dbReference>
<dbReference type="InterPro" id="IPR019734">
    <property type="entry name" value="TPR_rpt"/>
</dbReference>
<dbReference type="Gene3D" id="1.25.40.10">
    <property type="entry name" value="Tetratricopeptide repeat domain"/>
    <property type="match status" value="7"/>
</dbReference>
<evidence type="ECO:0000256" key="4">
    <source>
        <dbReference type="ARBA" id="ARBA00022801"/>
    </source>
</evidence>
<dbReference type="Pfam" id="PF26117">
    <property type="entry name" value="TTC28_C"/>
    <property type="match status" value="1"/>
</dbReference>
<dbReference type="FunFam" id="3.40.50.1440:FF:000016">
    <property type="entry name" value="Tubulin alpha chain"/>
    <property type="match status" value="1"/>
</dbReference>
<evidence type="ECO:0000256" key="7">
    <source>
        <dbReference type="ARBA" id="ARBA00049117"/>
    </source>
</evidence>
<feature type="domain" description="Tubulin/FtsZ 2-layer sandwich" evidence="12">
    <location>
        <begin position="190"/>
        <end position="315"/>
    </location>
</feature>
<evidence type="ECO:0000256" key="5">
    <source>
        <dbReference type="ARBA" id="ARBA00023134"/>
    </source>
</evidence>
<dbReference type="InterPro" id="IPR017975">
    <property type="entry name" value="Tubulin_CS"/>
</dbReference>
<evidence type="ECO:0000313" key="13">
    <source>
        <dbReference type="EMBL" id="CAD7274612.1"/>
    </source>
</evidence>
<dbReference type="Pfam" id="PF13424">
    <property type="entry name" value="TPR_12"/>
    <property type="match status" value="6"/>
</dbReference>
<comment type="similarity">
    <text evidence="1">Belongs to the tubulin family.</text>
</comment>
<dbReference type="SMART" id="SM00865">
    <property type="entry name" value="Tubulin_C"/>
    <property type="match status" value="1"/>
</dbReference>
<feature type="repeat" description="TPR" evidence="8">
    <location>
        <begin position="585"/>
        <end position="618"/>
    </location>
</feature>
<keyword evidence="5" id="KW-0342">GTP-binding</keyword>
<dbReference type="CDD" id="cd02186">
    <property type="entry name" value="alpha_tubulin"/>
    <property type="match status" value="1"/>
</dbReference>
<dbReference type="FunFam" id="1.25.40.10:FF:001539">
    <property type="entry name" value="AGAP002648-PA"/>
    <property type="match status" value="1"/>
</dbReference>
<dbReference type="Pfam" id="PF13176">
    <property type="entry name" value="TPR_7"/>
    <property type="match status" value="1"/>
</dbReference>
<keyword evidence="4" id="KW-0378">Hydrolase</keyword>
<dbReference type="SUPFAM" id="SSF55307">
    <property type="entry name" value="Tubulin C-terminal domain-like"/>
    <property type="match status" value="1"/>
</dbReference>
<feature type="compositionally biased region" description="Acidic residues" evidence="10">
    <location>
        <begin position="2258"/>
        <end position="2269"/>
    </location>
</feature>
<feature type="repeat" description="TPR" evidence="8">
    <location>
        <begin position="665"/>
        <end position="698"/>
    </location>
</feature>
<dbReference type="PROSITE" id="PS50005">
    <property type="entry name" value="TPR"/>
    <property type="match status" value="9"/>
</dbReference>
<feature type="repeat" description="TPR" evidence="8">
    <location>
        <begin position="397"/>
        <end position="430"/>
    </location>
</feature>
<dbReference type="InterPro" id="IPR024983">
    <property type="entry name" value="CHAT_dom"/>
</dbReference>
<dbReference type="Pfam" id="PF13181">
    <property type="entry name" value="TPR_8"/>
    <property type="match status" value="2"/>
</dbReference>
<dbReference type="InterPro" id="IPR002452">
    <property type="entry name" value="Alpha_tubulin"/>
</dbReference>
<sequence length="2389" mass="261241">MRECISIHVGQAGVQIGNACWELYCLEHGILPDGQMPSDKSLGGGDDSFNTFFSETGAGKHVPRAVFVDLEPTVVGFLVFHSFGGGTGSGFTSLLMERLSVDYGKKSKLEFSIYPAPQVSTAVVEPYNSILTTHTTLEHSDCAFMVDNEAIYDICRRNLDVERPSYTNLNRMIAQVVSSITASLRFDGALNVDLTEFQTNLVPYPRIHFPLVTYAPIISAEKAFHEQLTVSEITNACFEPVNQMVKCDPRHGKYMACCMLYRGDVVPKDVNAAIAAIKTKRSIQFVDWCPTGFKMELDVESGSTSSSGLLAAGGPGPDTDPNSTKGPNFTEKVRLSNQACQNGDYKTAVMLYSEVIQMDPQNHILYSNRSAALVKMGQHQQALKDAVKARELAPTWPKAYYRQGVALQCLGKHADALAAFASGLAQDPKSLQLLAGIVEAAMKSPLQATVEPTYRQLKAMRLEKSPFVVISMIGQELLAAGHYQAAVVVLESALRIGTCSLKLRGSVFSALSSSYWALNSLDKALSYMQQDLAVAKTLGDIAGECRAHGNLGSAYFSKGCFREALTAHRYQLVLAMKCKDTRAAAQALTSLGHVYTAVGDYPNALASHKQCVQLVKQMGDKVQEAREIGNVGAVYLAMGDFDNSVQCHMEHLRIAKELGNRVEEARAYSNLGSSHHYKRNFEQAITYHNHVLRLAQECKDKAIEARAYAGLGHAARCMADYAQAKKWHERQLDMALSTKDKIGEGRACSNLGIVYQLMGDQDAALKLHQAHLNIAKGLGDRAGMGRAYGNIGNAYSAMGFYEQAIKYHKQELTISKEVNDRSSEASTHGNLAVAYQALGMHEMALLHYLSHLGIARELRDTAGEACALCNLGNCHSSRREFDSAVPYYEQYLMLSQELHDIEASYLSEAIRYYEQDLALAKDLQDRMSMGRAYCNLGLAHLALSDFDKALECQKYFLAIAHMMKHLAGKFRALGNIGDVLLKMNNYEEAVKMFQKQLQLAKQSGDRSLEGSAFAALGLAHRQLRQYDKALGFHTQELTVWQELNDVKSECKAHGNLGAVHMALGNYTNAMKCYEEQLERAKDLGDALVEAQVLGNLGITRLNMSHFEDATQYFQRQLSLLDRVPASLVRLDKGRCLGNLGDCFEALGEYKKAIKCQEQFLDLAVQMQSSRDQERAYCALGSAHKSLGNLTQSLVCYEKRLVVSHELLLPGSKGSAYGDLGQIHCLLGNYEQAISCMEHQMSIARETEDQEAEAAATAGLGMVYHHMGDYQTALQYHELDLRISETIGSGSGQARAYSNVGAAYECMKNYEQSLAFFKQALSISVQMNLKQLKTKSFGALGRIHLTMRNFGQSVAYFHQGLSLAESGAGLAREEEARLRHRLGVALWKHGDRQGAARQLTVAAQLIENIRRQRPHLVKTKHKTKLETGVVSSDNALSLFEEQTACYQTLQRILISMGNHEEGLVVSEKCRTRAMVDTLHKCAGNGPRAQKYDENTPLTMDAILDVVNKQKATVLYFSLIGDDLFAWLIVPHRGITKFHQVNIRDMALEEEPDEENQVEEGNGLLWPVGESSCFYKYIQKVQESLGVDMGAYREDCWSVDEHADQSERPPVFLRMLRGHQFNSSNYSLSSLFSLGSVNGSIASGSASTWSQHQGAMWQGPACLHALYEMLVSPFEAQLPSNNSQPQELVLVPDADLFLVPFSVLRSSGGGAGGLATTEYLCERFSLISVPCLTALRLGQRSRHSKPSSEINNALVVGNPRLPSQLADRFGWHDIPYAEQEANIVAEMLQTEALTGARATKEAVLKRLGDAECIHLATHLSWKFSAIALTPGEFLDSPSSQKQMQDDEEHHAALGPNAMADCLLSPADILQLKLSAKLVVVSSCHTRYQGVQANMSAEEQEGMTCDAEANHSVTTEGMMGVVRALLVAGAQCVLLALWPVPDTPVKILFRTFYSSLLQGARVSRALSDAMRTVHHTKHFAHPANWAGFVIIGTDVKLTNKVALMGQALCQLLAYPDKCREAIKVTLHLVEKSLQRIIKGYRNAMYTTQSSIEKKVGEGVVGWKDLLISVGFRFEPPANGIPTSVFFPQCDPGGQLTRCSASLRALHGLSPNSLRALSKLLSSPESAEDIISVMREAVGQMALRENGMSSNVPSSSASSVGGDYSDPGSLVGPVIQVHVPVNLLRVPGCHDLFASIGFDLLEIGKSEVVLQTGKQANKRSIQFALQALLALFDTQEAPKSLSLDDSSSMCSLDSNMSGNEMSDGEGCMDDEEQVSVTPPPPPGMPLVAPVAHMHLHQPNHPFPPAALSMMGYMTPLVAQAGLPTRGAAPQPQSFIGAASAGMPLMGHGAFSSYVKNRGEPDGRQAGVGETSSGGKRSESDANFTPSPIMDPAR</sequence>
<dbReference type="InterPro" id="IPR000217">
    <property type="entry name" value="Tubulin"/>
</dbReference>
<evidence type="ECO:0000256" key="8">
    <source>
        <dbReference type="PROSITE-ProRule" id="PRU00339"/>
    </source>
</evidence>
<evidence type="ECO:0000313" key="14">
    <source>
        <dbReference type="Proteomes" id="UP000678499"/>
    </source>
</evidence>
<feature type="region of interest" description="Disordered" evidence="10">
    <location>
        <begin position="2253"/>
        <end position="2273"/>
    </location>
</feature>
<dbReference type="EMBL" id="OA882311">
    <property type="protein sequence ID" value="CAD7274612.1"/>
    <property type="molecule type" value="Genomic_DNA"/>
</dbReference>
<dbReference type="FunFam" id="3.40.50.1440:FF:000079">
    <property type="entry name" value="Tubulin, alpha 4-like"/>
    <property type="match status" value="1"/>
</dbReference>
<dbReference type="Proteomes" id="UP000678499">
    <property type="component" value="Unassembled WGS sequence"/>
</dbReference>
<dbReference type="Pfam" id="PF12770">
    <property type="entry name" value="CHAT"/>
    <property type="match status" value="1"/>
</dbReference>
<evidence type="ECO:0000256" key="6">
    <source>
        <dbReference type="ARBA" id="ARBA00034296"/>
    </source>
</evidence>
<reference evidence="13" key="1">
    <citation type="submission" date="2020-11" db="EMBL/GenBank/DDBJ databases">
        <authorList>
            <person name="Tran Van P."/>
        </authorList>
    </citation>
    <scope>NUCLEOTIDE SEQUENCE</scope>
</reference>
<feature type="region of interest" description="Disordered" evidence="10">
    <location>
        <begin position="305"/>
        <end position="328"/>
    </location>
</feature>
<dbReference type="GO" id="GO:0005200">
    <property type="term" value="F:structural constituent of cytoskeleton"/>
    <property type="evidence" value="ECO:0007669"/>
    <property type="project" value="InterPro"/>
</dbReference>
<dbReference type="SMART" id="SM00028">
    <property type="entry name" value="TPR"/>
    <property type="match status" value="25"/>
</dbReference>
<dbReference type="Gene3D" id="3.40.50.1440">
    <property type="entry name" value="Tubulin/FtsZ, GTPase domain"/>
    <property type="match status" value="2"/>
</dbReference>
<keyword evidence="9" id="KW-0175">Coiled coil</keyword>
<gene>
    <name evidence="13" type="ORF">NMOB1V02_LOCUS2440</name>
</gene>
<dbReference type="Pfam" id="PF03953">
    <property type="entry name" value="Tubulin_C"/>
    <property type="match status" value="1"/>
</dbReference>
<proteinExistence type="inferred from homology"/>
<dbReference type="InterPro" id="IPR008280">
    <property type="entry name" value="Tub_FtsZ_C"/>
</dbReference>
<dbReference type="FunFam" id="1.25.40.10:FF:000040">
    <property type="entry name" value="Tetratricopeptide repeat domain 28"/>
    <property type="match status" value="1"/>
</dbReference>
<feature type="repeat" description="TPR" evidence="8">
    <location>
        <begin position="1050"/>
        <end position="1083"/>
    </location>
</feature>
<dbReference type="SUPFAM" id="SSF48452">
    <property type="entry name" value="TPR-like"/>
    <property type="match status" value="7"/>
</dbReference>
<organism evidence="13">
    <name type="scientific">Notodromas monacha</name>
    <dbReference type="NCBI Taxonomy" id="399045"/>
    <lineage>
        <taxon>Eukaryota</taxon>
        <taxon>Metazoa</taxon>
        <taxon>Ecdysozoa</taxon>
        <taxon>Arthropoda</taxon>
        <taxon>Crustacea</taxon>
        <taxon>Oligostraca</taxon>
        <taxon>Ostracoda</taxon>
        <taxon>Podocopa</taxon>
        <taxon>Podocopida</taxon>
        <taxon>Cypridocopina</taxon>
        <taxon>Cypridoidea</taxon>
        <taxon>Cyprididae</taxon>
        <taxon>Notodromas</taxon>
    </lineage>
</organism>
<comment type="catalytic activity">
    <reaction evidence="7">
        <text>GTP + H2O = GDP + phosphate + H(+)</text>
        <dbReference type="Rhea" id="RHEA:19669"/>
        <dbReference type="ChEBI" id="CHEBI:15377"/>
        <dbReference type="ChEBI" id="CHEBI:15378"/>
        <dbReference type="ChEBI" id="CHEBI:37565"/>
        <dbReference type="ChEBI" id="CHEBI:43474"/>
        <dbReference type="ChEBI" id="CHEBI:58189"/>
    </reaction>
    <physiologicalReaction direction="left-to-right" evidence="7">
        <dbReference type="Rhea" id="RHEA:19670"/>
    </physiologicalReaction>
</comment>
<dbReference type="InterPro" id="IPR058900">
    <property type="entry name" value="TTC28_C"/>
</dbReference>
<evidence type="ECO:0000256" key="10">
    <source>
        <dbReference type="SAM" id="MobiDB-lite"/>
    </source>
</evidence>
<evidence type="ECO:0000256" key="1">
    <source>
        <dbReference type="ARBA" id="ARBA00009636"/>
    </source>
</evidence>
<feature type="repeat" description="TPR" evidence="8">
    <location>
        <begin position="1293"/>
        <end position="1326"/>
    </location>
</feature>
<dbReference type="InterPro" id="IPR036525">
    <property type="entry name" value="Tubulin/FtsZ_GTPase_sf"/>
</dbReference>
<evidence type="ECO:0008006" key="15">
    <source>
        <dbReference type="Google" id="ProtNLM"/>
    </source>
</evidence>
<dbReference type="InterPro" id="IPR003008">
    <property type="entry name" value="Tubulin_FtsZ_GTPase"/>
</dbReference>
<dbReference type="GO" id="GO:0007017">
    <property type="term" value="P:microtubule-based process"/>
    <property type="evidence" value="ECO:0007669"/>
    <property type="project" value="InterPro"/>
</dbReference>
<dbReference type="GO" id="GO:0005874">
    <property type="term" value="C:microtubule"/>
    <property type="evidence" value="ECO:0007669"/>
    <property type="project" value="UniProtKB-KW"/>
</dbReference>
<dbReference type="InterPro" id="IPR018316">
    <property type="entry name" value="Tubulin/FtsZ_2-layer-sand-dom"/>
</dbReference>
<dbReference type="SUPFAM" id="SSF52490">
    <property type="entry name" value="Tubulin nucleotide-binding domain-like"/>
    <property type="match status" value="1"/>
</dbReference>
<evidence type="ECO:0000256" key="3">
    <source>
        <dbReference type="ARBA" id="ARBA00022741"/>
    </source>
</evidence>
<dbReference type="FunFam" id="3.30.1330.20:FF:000001">
    <property type="entry name" value="Tubulin alpha chain"/>
    <property type="match status" value="1"/>
</dbReference>
<dbReference type="EMBL" id="CAJPEX010000274">
    <property type="protein sequence ID" value="CAG0914764.1"/>
    <property type="molecule type" value="Genomic_DNA"/>
</dbReference>
<feature type="region of interest" description="Disordered" evidence="10">
    <location>
        <begin position="2348"/>
        <end position="2389"/>
    </location>
</feature>
<dbReference type="PANTHER" id="PTHR10098">
    <property type="entry name" value="RAPSYN-RELATED"/>
    <property type="match status" value="1"/>
</dbReference>
<dbReference type="InterPro" id="IPR011990">
    <property type="entry name" value="TPR-like_helical_dom_sf"/>
</dbReference>
<feature type="repeat" description="TPR" evidence="8">
    <location>
        <begin position="1090"/>
        <end position="1123"/>
    </location>
</feature>
<feature type="repeat" description="TPR" evidence="8">
    <location>
        <begin position="785"/>
        <end position="818"/>
    </location>
</feature>
<dbReference type="PRINTS" id="PR01162">
    <property type="entry name" value="ALPHATUBULIN"/>
</dbReference>
<evidence type="ECO:0000256" key="9">
    <source>
        <dbReference type="SAM" id="Coils"/>
    </source>
</evidence>
<dbReference type="PANTHER" id="PTHR10098:SF108">
    <property type="entry name" value="TETRATRICOPEPTIDE REPEAT PROTEIN 28"/>
    <property type="match status" value="1"/>
</dbReference>
<keyword evidence="14" id="KW-1185">Reference proteome</keyword>
<accession>A0A7R9BIK1</accession>
<feature type="domain" description="Tubulin/FtsZ GTPase" evidence="11">
    <location>
        <begin position="49"/>
        <end position="188"/>
    </location>
</feature>
<dbReference type="Gene3D" id="3.30.1330.20">
    <property type="entry name" value="Tubulin/FtsZ, C-terminal domain"/>
    <property type="match status" value="1"/>
</dbReference>
<name>A0A7R9BIK1_9CRUS</name>
<dbReference type="Pfam" id="PF00091">
    <property type="entry name" value="Tubulin"/>
    <property type="match status" value="2"/>
</dbReference>
<feature type="repeat" description="TPR" evidence="8">
    <location>
        <begin position="970"/>
        <end position="1003"/>
    </location>
</feature>
<keyword evidence="2" id="KW-0493">Microtubule</keyword>
<keyword evidence="8" id="KW-0802">TPR repeat</keyword>
<dbReference type="PRINTS" id="PR01161">
    <property type="entry name" value="TUBULIN"/>
</dbReference>
<evidence type="ECO:0000256" key="2">
    <source>
        <dbReference type="ARBA" id="ARBA00022701"/>
    </source>
</evidence>
<dbReference type="GO" id="GO:0016787">
    <property type="term" value="F:hydrolase activity"/>
    <property type="evidence" value="ECO:0007669"/>
    <property type="project" value="UniProtKB-KW"/>
</dbReference>